<sequence length="410" mass="47138">MTNIMTHIKFFTSKFAKFSLRLSFNILKYIILILPFILIFKSLYLCWNNDVWTITYFSQQLISNFPFCGKMLSENVWGNNLILSLDMIHDNQKFTEYIVAGGLGSCFGRSIYEMFSDYFKIPALAGPGYVSSDLERIPSVKCKTPLILQSTQDSNLNLDSGSGEGSSTIPVENRVGSPGGTRTPPSYPSSPGHGTAEQEAFYRLSEPTLLWKQVVTDFYAGWVPSHQKLTEYLARLNNSCSQFSLNVPINNTNPHINEGSLINHLNTIIQKHSEIITNSFTLRDHLINDLRHYLSEEDKAKIDEATRRAEEATNNYINKLENMNDRFENRTKLKVFFDSTNSYRNTLKKEYTTKDAILQKGIKQHPAFENKELRKLINSDYRNTLKAFHDQEGYLKKRISEIFNEPKRNN</sequence>
<evidence type="ECO:0000256" key="3">
    <source>
        <dbReference type="SAM" id="Phobius"/>
    </source>
</evidence>
<dbReference type="Proteomes" id="UP001628179">
    <property type="component" value="Mitochondrion MT"/>
</dbReference>
<evidence type="ECO:0000313" key="5">
    <source>
        <dbReference type="Proteomes" id="UP001628179"/>
    </source>
</evidence>
<keyword evidence="3" id="KW-1133">Transmembrane helix</keyword>
<feature type="compositionally biased region" description="Polar residues" evidence="2">
    <location>
        <begin position="153"/>
        <end position="170"/>
    </location>
</feature>
<gene>
    <name evidence="4" type="ORF">MFIFM68171_m15</name>
</gene>
<feature type="region of interest" description="Disordered" evidence="2">
    <location>
        <begin position="153"/>
        <end position="196"/>
    </location>
</feature>
<dbReference type="EMBL" id="LC843096">
    <property type="protein sequence ID" value="BFS50153.1"/>
    <property type="molecule type" value="Genomic_DNA"/>
</dbReference>
<keyword evidence="1" id="KW-0175">Coiled coil</keyword>
<reference evidence="4 5" key="1">
    <citation type="submission" date="2024-09" db="EMBL/GenBank/DDBJ databases">
        <title>Itraconazole resistance in Madurella fahalii resulting from another homologue of gene encoding cytochrome P450 14-alpha sterol demethylase (CYP51).</title>
        <authorList>
            <person name="Yoshioka I."/>
            <person name="Fahal A.H."/>
            <person name="Kaneko S."/>
            <person name="Yaguchi T."/>
        </authorList>
    </citation>
    <scope>NUCLEOTIDE SEQUENCE [LARGE SCALE GENOMIC DNA]</scope>
    <source>
        <strain evidence="4 5">IFM 68171</strain>
    </source>
</reference>
<organism evidence="4 5">
    <name type="scientific">Madurella fahalii</name>
    <dbReference type="NCBI Taxonomy" id="1157608"/>
    <lineage>
        <taxon>Eukaryota</taxon>
        <taxon>Fungi</taxon>
        <taxon>Dikarya</taxon>
        <taxon>Ascomycota</taxon>
        <taxon>Pezizomycotina</taxon>
        <taxon>Sordariomycetes</taxon>
        <taxon>Sordariomycetidae</taxon>
        <taxon>Sordariales</taxon>
        <taxon>Sordariales incertae sedis</taxon>
        <taxon>Madurella</taxon>
    </lineage>
</organism>
<keyword evidence="4" id="KW-0496">Mitochondrion</keyword>
<feature type="transmembrane region" description="Helical" evidence="3">
    <location>
        <begin position="20"/>
        <end position="40"/>
    </location>
</feature>
<protein>
    <submittedName>
        <fullName evidence="4">Uncharacterized protein</fullName>
    </submittedName>
</protein>
<geneLocation type="mitochondrion" evidence="4"/>
<evidence type="ECO:0000256" key="1">
    <source>
        <dbReference type="SAM" id="Coils"/>
    </source>
</evidence>
<proteinExistence type="predicted"/>
<evidence type="ECO:0000256" key="2">
    <source>
        <dbReference type="SAM" id="MobiDB-lite"/>
    </source>
</evidence>
<keyword evidence="5" id="KW-1185">Reference proteome</keyword>
<keyword evidence="3" id="KW-0472">Membrane</keyword>
<feature type="coiled-coil region" evidence="1">
    <location>
        <begin position="295"/>
        <end position="330"/>
    </location>
</feature>
<evidence type="ECO:0000313" key="4">
    <source>
        <dbReference type="EMBL" id="BFS50153.1"/>
    </source>
</evidence>
<name>A0ABN7CJU6_9PEZI</name>
<keyword evidence="3" id="KW-0812">Transmembrane</keyword>
<accession>A0ABN7CJU6</accession>